<proteinExistence type="predicted"/>
<sequence>MNQISTLPKDADLIHVDTEPKRADWPYCRDQVRAVFNRPTKPLILWYKSTMPSPTKPRPEFSKELPGNKLLDDFRNELCLLPGFMRWDTTSCTDRSQRCKKATRAMIYTTGVSPRLSQRTTETKYCSHQKHLPYLQQQCGSTDGSGAVMTIPKRSQSRLCSSFVLTHHSKNSRCQDPDYTDITTINRNFKHQYALEQPTDQGRCFSHPVFGGTIRFQ</sequence>
<comment type="caution">
    <text evidence="1">The sequence shown here is derived from an EMBL/GenBank/DDBJ whole genome shotgun (WGS) entry which is preliminary data.</text>
</comment>
<evidence type="ECO:0000313" key="2">
    <source>
        <dbReference type="Proteomes" id="UP000073492"/>
    </source>
</evidence>
<evidence type="ECO:0000313" key="1">
    <source>
        <dbReference type="EMBL" id="KXT13994.1"/>
    </source>
</evidence>
<dbReference type="Proteomes" id="UP000073492">
    <property type="component" value="Unassembled WGS sequence"/>
</dbReference>
<dbReference type="AlphaFoldDB" id="A0A139IGZ9"/>
<name>A0A139IGZ9_9PEZI</name>
<reference evidence="1 2" key="1">
    <citation type="submission" date="2015-07" db="EMBL/GenBank/DDBJ databases">
        <title>Comparative genomics of the Sigatoka disease complex on banana suggests a link between parallel evolutionary changes in Pseudocercospora fijiensis and Pseudocercospora eumusae and increased virulence on the banana host.</title>
        <authorList>
            <person name="Chang T.-C."/>
            <person name="Salvucci A."/>
            <person name="Crous P.W."/>
            <person name="Stergiopoulos I."/>
        </authorList>
    </citation>
    <scope>NUCLEOTIDE SEQUENCE [LARGE SCALE GENOMIC DNA]</scope>
    <source>
        <strain evidence="1 2">CBS 116634</strain>
    </source>
</reference>
<organism evidence="1 2">
    <name type="scientific">Pseudocercospora musae</name>
    <dbReference type="NCBI Taxonomy" id="113226"/>
    <lineage>
        <taxon>Eukaryota</taxon>
        <taxon>Fungi</taxon>
        <taxon>Dikarya</taxon>
        <taxon>Ascomycota</taxon>
        <taxon>Pezizomycotina</taxon>
        <taxon>Dothideomycetes</taxon>
        <taxon>Dothideomycetidae</taxon>
        <taxon>Mycosphaerellales</taxon>
        <taxon>Mycosphaerellaceae</taxon>
        <taxon>Pseudocercospora</taxon>
    </lineage>
</organism>
<accession>A0A139IGZ9</accession>
<keyword evidence="2" id="KW-1185">Reference proteome</keyword>
<dbReference type="EMBL" id="LFZO01000097">
    <property type="protein sequence ID" value="KXT13994.1"/>
    <property type="molecule type" value="Genomic_DNA"/>
</dbReference>
<gene>
    <name evidence="1" type="ORF">AC579_8859</name>
</gene>
<protein>
    <submittedName>
        <fullName evidence="1">Uncharacterized protein</fullName>
    </submittedName>
</protein>